<keyword evidence="7" id="KW-0479">Metal-binding</keyword>
<dbReference type="GO" id="GO:0005886">
    <property type="term" value="C:plasma membrane"/>
    <property type="evidence" value="ECO:0007669"/>
    <property type="project" value="UniProtKB-SubCell"/>
</dbReference>
<name>A0A2N6VLJ5_9MICO</name>
<keyword evidence="2" id="KW-1003">Cell membrane</keyword>
<feature type="binding site" evidence="7">
    <location>
        <position position="150"/>
    </location>
    <ligand>
        <name>Mg(2+)</name>
        <dbReference type="ChEBI" id="CHEBI:18420"/>
    </ligand>
</feature>
<evidence type="ECO:0000313" key="9">
    <source>
        <dbReference type="EMBL" id="PMD04957.1"/>
    </source>
</evidence>
<feature type="transmembrane region" description="Helical" evidence="8">
    <location>
        <begin position="235"/>
        <end position="257"/>
    </location>
</feature>
<organism evidence="9 10">
    <name type="scientific">Brevibacterium paucivorans</name>
    <dbReference type="NCBI Taxonomy" id="170994"/>
    <lineage>
        <taxon>Bacteria</taxon>
        <taxon>Bacillati</taxon>
        <taxon>Actinomycetota</taxon>
        <taxon>Actinomycetes</taxon>
        <taxon>Micrococcales</taxon>
        <taxon>Brevibacteriaceae</taxon>
        <taxon>Brevibacterium</taxon>
    </lineage>
</organism>
<dbReference type="RefSeq" id="WP_102238899.1">
    <property type="nucleotide sequence ID" value="NZ_PNHK01000003.1"/>
</dbReference>
<evidence type="ECO:0000256" key="1">
    <source>
        <dbReference type="ARBA" id="ARBA00004651"/>
    </source>
</evidence>
<protein>
    <recommendedName>
        <fullName evidence="11">UDP-phosphate glycosyltransferase</fullName>
    </recommendedName>
</protein>
<dbReference type="OrthoDB" id="9783652at2"/>
<evidence type="ECO:0000256" key="2">
    <source>
        <dbReference type="ARBA" id="ARBA00022475"/>
    </source>
</evidence>
<accession>A0A2N6VLJ5</accession>
<evidence type="ECO:0000256" key="7">
    <source>
        <dbReference type="PIRSR" id="PIRSR600715-1"/>
    </source>
</evidence>
<comment type="caution">
    <text evidence="9">The sequence shown here is derived from an EMBL/GenBank/DDBJ whole genome shotgun (WGS) entry which is preliminary data.</text>
</comment>
<feature type="transmembrane region" description="Helical" evidence="8">
    <location>
        <begin position="79"/>
        <end position="98"/>
    </location>
</feature>
<feature type="transmembrane region" description="Helical" evidence="8">
    <location>
        <begin position="306"/>
        <end position="325"/>
    </location>
</feature>
<feature type="transmembrane region" description="Helical" evidence="8">
    <location>
        <begin position="278"/>
        <end position="300"/>
    </location>
</feature>
<feature type="transmembrane region" description="Helical" evidence="8">
    <location>
        <begin position="181"/>
        <end position="199"/>
    </location>
</feature>
<dbReference type="EMBL" id="PNHK01000003">
    <property type="protein sequence ID" value="PMD04957.1"/>
    <property type="molecule type" value="Genomic_DNA"/>
</dbReference>
<dbReference type="GO" id="GO:0044038">
    <property type="term" value="P:cell wall macromolecule biosynthetic process"/>
    <property type="evidence" value="ECO:0007669"/>
    <property type="project" value="TreeGrafter"/>
</dbReference>
<evidence type="ECO:0000313" key="10">
    <source>
        <dbReference type="Proteomes" id="UP000235598"/>
    </source>
</evidence>
<feature type="transmembrane region" description="Helical" evidence="8">
    <location>
        <begin position="158"/>
        <end position="175"/>
    </location>
</feature>
<dbReference type="AlphaFoldDB" id="A0A2N6VLJ5"/>
<comment type="cofactor">
    <cofactor evidence="7">
        <name>Mg(2+)</name>
        <dbReference type="ChEBI" id="CHEBI:18420"/>
    </cofactor>
</comment>
<gene>
    <name evidence="9" type="ORF">CJ199_07610</name>
</gene>
<dbReference type="GO" id="GO:0046872">
    <property type="term" value="F:metal ion binding"/>
    <property type="evidence" value="ECO:0007669"/>
    <property type="project" value="UniProtKB-KW"/>
</dbReference>
<evidence type="ECO:0008006" key="11">
    <source>
        <dbReference type="Google" id="ProtNLM"/>
    </source>
</evidence>
<feature type="transmembrane region" description="Helical" evidence="8">
    <location>
        <begin position="134"/>
        <end position="151"/>
    </location>
</feature>
<dbReference type="GO" id="GO:0071555">
    <property type="term" value="P:cell wall organization"/>
    <property type="evidence" value="ECO:0007669"/>
    <property type="project" value="TreeGrafter"/>
</dbReference>
<keyword evidence="4 8" id="KW-0812">Transmembrane</keyword>
<keyword evidence="3" id="KW-0808">Transferase</keyword>
<keyword evidence="7" id="KW-0460">Magnesium</keyword>
<evidence type="ECO:0000256" key="8">
    <source>
        <dbReference type="SAM" id="Phobius"/>
    </source>
</evidence>
<sequence>MTLILGFGVALVLGYAVNRFLVIPGLQRHAVLDHPTARSSHDTPVVRGGGIGVIAGYLVGGVTSVVVHTLFDEPLGHGWVVASMALAAAVVCGAVGLADDLDSFSATTRLFFQIVLGLIFGFLVFLLSPWGWSVVFAIAASVVLSVNAINFMDGVNTLITGWAALIGLWYAVIAVSAGQTLLAGVATSLAGAAVAFLPINKSPARAFLGDVGSYAIGGIAIALFWLLWISGASRMMIAAPFVIPLFDVLVTIVKRVYAGENIFQPHRKHYYQRLNQAGVSHEAVGAIFAATVIACCVVTFSGSRLLVVMIWGLASVGYAALPHIVNTARQKRVQP</sequence>
<dbReference type="PANTHER" id="PTHR22926">
    <property type="entry name" value="PHOSPHO-N-ACETYLMURAMOYL-PENTAPEPTIDE-TRANSFERASE"/>
    <property type="match status" value="1"/>
</dbReference>
<evidence type="ECO:0000256" key="4">
    <source>
        <dbReference type="ARBA" id="ARBA00022692"/>
    </source>
</evidence>
<comment type="subcellular location">
    <subcellularLocation>
        <location evidence="1">Cell membrane</location>
        <topology evidence="1">Multi-pass membrane protein</topology>
    </subcellularLocation>
</comment>
<dbReference type="PANTHER" id="PTHR22926:SF3">
    <property type="entry name" value="UNDECAPRENYL-PHOSPHATE ALPHA-N-ACETYLGLUCOSAMINYL 1-PHOSPHATE TRANSFERASE"/>
    <property type="match status" value="1"/>
</dbReference>
<proteinExistence type="predicted"/>
<reference evidence="9 10" key="1">
    <citation type="submission" date="2017-09" db="EMBL/GenBank/DDBJ databases">
        <title>Bacterial strain isolated from the female urinary microbiota.</title>
        <authorList>
            <person name="Thomas-White K."/>
            <person name="Kumar N."/>
            <person name="Forster S."/>
            <person name="Putonti C."/>
            <person name="Lawley T."/>
            <person name="Wolfe A.J."/>
        </authorList>
    </citation>
    <scope>NUCLEOTIDE SEQUENCE [LARGE SCALE GENOMIC DNA]</scope>
    <source>
        <strain evidence="9 10">UMB1301</strain>
    </source>
</reference>
<evidence type="ECO:0000256" key="6">
    <source>
        <dbReference type="ARBA" id="ARBA00023136"/>
    </source>
</evidence>
<keyword evidence="5 8" id="KW-1133">Transmembrane helix</keyword>
<evidence type="ECO:0000256" key="5">
    <source>
        <dbReference type="ARBA" id="ARBA00022989"/>
    </source>
</evidence>
<feature type="transmembrane region" description="Helical" evidence="8">
    <location>
        <begin position="110"/>
        <end position="128"/>
    </location>
</feature>
<dbReference type="GO" id="GO:0016780">
    <property type="term" value="F:phosphotransferase activity, for other substituted phosphate groups"/>
    <property type="evidence" value="ECO:0007669"/>
    <property type="project" value="InterPro"/>
</dbReference>
<dbReference type="GO" id="GO:0009103">
    <property type="term" value="P:lipopolysaccharide biosynthetic process"/>
    <property type="evidence" value="ECO:0007669"/>
    <property type="project" value="TreeGrafter"/>
</dbReference>
<dbReference type="InterPro" id="IPR000715">
    <property type="entry name" value="Glycosyl_transferase_4"/>
</dbReference>
<feature type="binding site" evidence="7">
    <location>
        <position position="210"/>
    </location>
    <ligand>
        <name>Mg(2+)</name>
        <dbReference type="ChEBI" id="CHEBI:18420"/>
    </ligand>
</feature>
<dbReference type="Pfam" id="PF00953">
    <property type="entry name" value="Glycos_transf_4"/>
    <property type="match status" value="1"/>
</dbReference>
<dbReference type="Proteomes" id="UP000235598">
    <property type="component" value="Unassembled WGS sequence"/>
</dbReference>
<evidence type="ECO:0000256" key="3">
    <source>
        <dbReference type="ARBA" id="ARBA00022679"/>
    </source>
</evidence>
<keyword evidence="6 8" id="KW-0472">Membrane</keyword>
<feature type="transmembrane region" description="Helical" evidence="8">
    <location>
        <begin position="211"/>
        <end position="229"/>
    </location>
</feature>